<dbReference type="PROSITE" id="PS00211">
    <property type="entry name" value="ABC_TRANSPORTER_1"/>
    <property type="match status" value="1"/>
</dbReference>
<feature type="compositionally biased region" description="Basic and acidic residues" evidence="5">
    <location>
        <begin position="249"/>
        <end position="271"/>
    </location>
</feature>
<dbReference type="Proteomes" id="UP000450676">
    <property type="component" value="Unassembled WGS sequence"/>
</dbReference>
<keyword evidence="1" id="KW-1003">Cell membrane</keyword>
<keyword evidence="2" id="KW-0677">Repeat</keyword>
<dbReference type="FunFam" id="3.40.50.300:FF:001320">
    <property type="entry name" value="Heme ABC transporter ATP-binding protein"/>
    <property type="match status" value="1"/>
</dbReference>
<protein>
    <submittedName>
        <fullName evidence="7">ATP-binding cassette domain-containing protein</fullName>
    </submittedName>
</protein>
<dbReference type="GO" id="GO:0016887">
    <property type="term" value="F:ATP hydrolysis activity"/>
    <property type="evidence" value="ECO:0007669"/>
    <property type="project" value="InterPro"/>
</dbReference>
<evidence type="ECO:0000256" key="3">
    <source>
        <dbReference type="ARBA" id="ARBA00022741"/>
    </source>
</evidence>
<dbReference type="Gene3D" id="3.40.50.300">
    <property type="entry name" value="P-loop containing nucleotide triphosphate hydrolases"/>
    <property type="match status" value="2"/>
</dbReference>
<dbReference type="InterPro" id="IPR050611">
    <property type="entry name" value="ABCF"/>
</dbReference>
<dbReference type="SUPFAM" id="SSF52540">
    <property type="entry name" value="P-loop containing nucleoside triphosphate hydrolases"/>
    <property type="match status" value="2"/>
</dbReference>
<dbReference type="CDD" id="cd03221">
    <property type="entry name" value="ABCF_EF-3"/>
    <property type="match status" value="2"/>
</dbReference>
<dbReference type="PROSITE" id="PS50893">
    <property type="entry name" value="ABC_TRANSPORTER_2"/>
    <property type="match status" value="1"/>
</dbReference>
<evidence type="ECO:0000256" key="4">
    <source>
        <dbReference type="ARBA" id="ARBA00022840"/>
    </source>
</evidence>
<gene>
    <name evidence="7" type="ORF">GTP77_05905</name>
</gene>
<evidence type="ECO:0000313" key="7">
    <source>
        <dbReference type="EMBL" id="MYN06868.1"/>
    </source>
</evidence>
<evidence type="ECO:0000256" key="1">
    <source>
        <dbReference type="ARBA" id="ARBA00022475"/>
    </source>
</evidence>
<keyword evidence="8" id="KW-1185">Reference proteome</keyword>
<evidence type="ECO:0000256" key="5">
    <source>
        <dbReference type="SAM" id="MobiDB-lite"/>
    </source>
</evidence>
<comment type="caution">
    <text evidence="7">The sequence shown here is derived from an EMBL/GenBank/DDBJ whole genome shotgun (WGS) entry which is preliminary data.</text>
</comment>
<evidence type="ECO:0000259" key="6">
    <source>
        <dbReference type="PROSITE" id="PS50893"/>
    </source>
</evidence>
<organism evidence="7 8">
    <name type="scientific">Pseudoduganella aquatica</name>
    <dbReference type="NCBI Taxonomy" id="2660641"/>
    <lineage>
        <taxon>Bacteria</taxon>
        <taxon>Pseudomonadati</taxon>
        <taxon>Pseudomonadota</taxon>
        <taxon>Betaproteobacteria</taxon>
        <taxon>Burkholderiales</taxon>
        <taxon>Oxalobacteraceae</taxon>
        <taxon>Telluria group</taxon>
        <taxon>Pseudoduganella</taxon>
    </lineage>
</organism>
<proteinExistence type="predicted"/>
<dbReference type="InterPro" id="IPR027417">
    <property type="entry name" value="P-loop_NTPase"/>
</dbReference>
<dbReference type="EMBL" id="WWCU01000004">
    <property type="protein sequence ID" value="MYN06868.1"/>
    <property type="molecule type" value="Genomic_DNA"/>
</dbReference>
<dbReference type="GO" id="GO:0005524">
    <property type="term" value="F:ATP binding"/>
    <property type="evidence" value="ECO:0007669"/>
    <property type="project" value="UniProtKB-KW"/>
</dbReference>
<evidence type="ECO:0000256" key="2">
    <source>
        <dbReference type="ARBA" id="ARBA00022737"/>
    </source>
</evidence>
<dbReference type="InterPro" id="IPR003593">
    <property type="entry name" value="AAA+_ATPase"/>
</dbReference>
<dbReference type="Pfam" id="PF00005">
    <property type="entry name" value="ABC_tran"/>
    <property type="match status" value="2"/>
</dbReference>
<dbReference type="PANTHER" id="PTHR19211">
    <property type="entry name" value="ATP-BINDING TRANSPORT PROTEIN-RELATED"/>
    <property type="match status" value="1"/>
</dbReference>
<keyword evidence="3" id="KW-0547">Nucleotide-binding</keyword>
<evidence type="ECO:0000313" key="8">
    <source>
        <dbReference type="Proteomes" id="UP000450676"/>
    </source>
</evidence>
<dbReference type="AlphaFoldDB" id="A0A7X4KLA0"/>
<keyword evidence="4 7" id="KW-0067">ATP-binding</keyword>
<name>A0A7X4KLA0_9BURK</name>
<feature type="domain" description="ABC transporter" evidence="6">
    <location>
        <begin position="15"/>
        <end position="247"/>
    </location>
</feature>
<feature type="region of interest" description="Disordered" evidence="5">
    <location>
        <begin position="243"/>
        <end position="310"/>
    </location>
</feature>
<keyword evidence="1" id="KW-0472">Membrane</keyword>
<sequence>MAQSNAPAFSGAFSISLRDVSFALPTGRLLFDRLEACFHAERTGLVGANGTGKSLFARMLAGQLAPGSGTVLRSGSLAYVPQEVRPAAGDTVAAVAGLAPLFDALARMDAGEVRAEDLDLLEGRWSIASEFAQALSDCGMPGLRPGDRAASLSGGELMRIALAGAFLSQADGLVLDEPTNHLDRAGRAWLQARLLAWRGGAVIVSHDRELLEAMERIVELDAAGLHSYGGNYSHYEAQREAAGNAAHGALEHARNERDAAQRALRKQHDTQQARAARNARAGKEANIAPILRGKLKRQAEATAGRDTQRRAETIAAHDEAVREAASRVNAPAPVALLLPASTVPPGKRVLEFDALMPPFPLPRDPRAPEQRSLGDAPATLDFTLSGPVRLAITGPNGCGKTTLLKIMAGLLPPLSGACRVSVPHAWLDQHAAALLPAHMTVLERLRELDSPLPEGELRSRLALLGLHAAQVHTPSERLSGGERLKAALACALWRNQPAQFLLLDEPTNHLDLASVRALEHALQAYTGALAVVSHDARFLEALRATHALNYQNGIWSLAGK</sequence>
<reference evidence="7 8" key="1">
    <citation type="submission" date="2019-12" db="EMBL/GenBank/DDBJ databases">
        <title>Novel species isolated from a subtropical stream in China.</title>
        <authorList>
            <person name="Lu H."/>
        </authorList>
    </citation>
    <scope>NUCLEOTIDE SEQUENCE [LARGE SCALE GENOMIC DNA]</scope>
    <source>
        <strain evidence="7 8">FT127W</strain>
    </source>
</reference>
<dbReference type="InterPro" id="IPR017871">
    <property type="entry name" value="ABC_transporter-like_CS"/>
</dbReference>
<accession>A0A7X4KLA0</accession>
<dbReference type="PANTHER" id="PTHR19211:SF6">
    <property type="entry name" value="BLL7188 PROTEIN"/>
    <property type="match status" value="1"/>
</dbReference>
<dbReference type="SMART" id="SM00382">
    <property type="entry name" value="AAA"/>
    <property type="match status" value="2"/>
</dbReference>
<dbReference type="InterPro" id="IPR003439">
    <property type="entry name" value="ABC_transporter-like_ATP-bd"/>
</dbReference>